<evidence type="ECO:0000259" key="2">
    <source>
        <dbReference type="Pfam" id="PF01030"/>
    </source>
</evidence>
<dbReference type="eggNOG" id="ENOG502THDH">
    <property type="taxonomic scope" value="Eukaryota"/>
</dbReference>
<dbReference type="HOGENOM" id="CLU_028064_0_0_1"/>
<dbReference type="OrthoDB" id="5789728at2759"/>
<dbReference type="PaxDb" id="6239-C17E7.10"/>
<dbReference type="RefSeq" id="NP_504077.2">
    <property type="nucleotide sequence ID" value="NM_071676.2"/>
</dbReference>
<feature type="domain" description="Receptor L-domain" evidence="2">
    <location>
        <begin position="225"/>
        <end position="322"/>
    </location>
</feature>
<reference evidence="3 4" key="1">
    <citation type="journal article" date="1998" name="Science">
        <title>Genome sequence of the nematode C. elegans: a platform for investigating biology.</title>
        <authorList>
            <consortium name="The C. elegans sequencing consortium"/>
            <person name="Sulson J.E."/>
            <person name="Waterston R."/>
        </authorList>
    </citation>
    <scope>NUCLEOTIDE SEQUENCE [LARGE SCALE GENOMIC DNA]</scope>
    <source>
        <strain evidence="3 4">Bristol N2</strain>
    </source>
</reference>
<feature type="signal peptide" evidence="1">
    <location>
        <begin position="1"/>
        <end position="20"/>
    </location>
</feature>
<keyword evidence="3" id="KW-0675">Receptor</keyword>
<protein>
    <submittedName>
        <fullName evidence="3">Receptor L-domain domain-containing protein</fullName>
    </submittedName>
</protein>
<dbReference type="Proteomes" id="UP000001940">
    <property type="component" value="Chromosome V"/>
</dbReference>
<dbReference type="Pfam" id="PF01030">
    <property type="entry name" value="Recep_L_domain"/>
    <property type="match status" value="2"/>
</dbReference>
<gene>
    <name evidence="3 5" type="primary">irld-22</name>
    <name evidence="5" type="ORF">C17E7.10</name>
    <name evidence="3" type="ORF">CELE_C17E7.10</name>
</gene>
<evidence type="ECO:0000313" key="4">
    <source>
        <dbReference type="Proteomes" id="UP000001940"/>
    </source>
</evidence>
<keyword evidence="4" id="KW-1185">Reference proteome</keyword>
<dbReference type="FunCoup" id="O16395">
    <property type="interactions" value="12"/>
</dbReference>
<dbReference type="CTD" id="182734"/>
<dbReference type="InterPro" id="IPR053079">
    <property type="entry name" value="SPS2_domain"/>
</dbReference>
<feature type="chain" id="PRO_5004157922" evidence="1">
    <location>
        <begin position="21"/>
        <end position="350"/>
    </location>
</feature>
<organism evidence="3 4">
    <name type="scientific">Caenorhabditis elegans</name>
    <dbReference type="NCBI Taxonomy" id="6239"/>
    <lineage>
        <taxon>Eukaryota</taxon>
        <taxon>Metazoa</taxon>
        <taxon>Ecdysozoa</taxon>
        <taxon>Nematoda</taxon>
        <taxon>Chromadorea</taxon>
        <taxon>Rhabditida</taxon>
        <taxon>Rhabditina</taxon>
        <taxon>Rhabditomorpha</taxon>
        <taxon>Rhabditoidea</taxon>
        <taxon>Rhabditidae</taxon>
        <taxon>Peloderinae</taxon>
        <taxon>Caenorhabditis</taxon>
    </lineage>
</organism>
<sequence>MNEKIVLVLLLAARTFSTFSTDLSEFFEKKHCDPKCTFDSRNLSSKTIDLFPKTCSTVCSDLQIGEDCDLTEAQLTSAFLNMKRLIGNIFVVSTKFRSGSFLAGLESIECNNFDVMWVLNNQMLEIGLTNLTSISCVGFQVTENKKLVRLNMPNLKNITMPEFPKPNDKNTKLKFHSESSDFCITIEEMENFITANVINVDETSGKYCAPVTTNEKNLCMSPSLCQKVFGDVEVGPNTNLDSIKMIEIIFGSLIINGTNVTDFNFLENLKYVASFTADKSGIIVENNPNLQNISFPKLKRVRASNPATIVFDKNNKYLSLDVDSCNGLKNALGITTDWSPTIDGNDCCKQ</sequence>
<dbReference type="UCSC" id="C17E7.10">
    <property type="organism name" value="c. elegans"/>
</dbReference>
<dbReference type="AGR" id="WB:WBGene00015904"/>
<accession>O16395</accession>
<keyword evidence="1" id="KW-0732">Signal</keyword>
<dbReference type="PhylomeDB" id="O16395"/>
<dbReference type="InterPro" id="IPR000494">
    <property type="entry name" value="Rcpt_L-dom"/>
</dbReference>
<dbReference type="PANTHER" id="PTHR21662:SF3">
    <property type="entry name" value="RECEPTOR L-DOMAIN DOMAIN-CONTAINING PROTEIN"/>
    <property type="match status" value="1"/>
</dbReference>
<dbReference type="EMBL" id="BX284605">
    <property type="protein sequence ID" value="CCD64876.1"/>
    <property type="molecule type" value="Genomic_DNA"/>
</dbReference>
<feature type="domain" description="Receptor L-domain" evidence="2">
    <location>
        <begin position="55"/>
        <end position="147"/>
    </location>
</feature>
<dbReference type="InParanoid" id="O16395"/>
<evidence type="ECO:0000313" key="3">
    <source>
        <dbReference type="EMBL" id="CCD64876.1"/>
    </source>
</evidence>
<dbReference type="PIR" id="T31827">
    <property type="entry name" value="T31827"/>
</dbReference>
<dbReference type="InterPro" id="IPR036941">
    <property type="entry name" value="Rcpt_L-dom_sf"/>
</dbReference>
<dbReference type="AlphaFoldDB" id="O16395"/>
<proteinExistence type="predicted"/>
<dbReference type="KEGG" id="cel:CELE_C17E7.10"/>
<dbReference type="Gene3D" id="3.80.20.20">
    <property type="entry name" value="Receptor L-domain"/>
    <property type="match status" value="2"/>
</dbReference>
<name>O16395_CAEEL</name>
<dbReference type="GeneID" id="182734"/>
<dbReference type="WormBase" id="C17E7.10">
    <property type="protein sequence ID" value="CE35243"/>
    <property type="gene ID" value="WBGene00015904"/>
    <property type="gene designation" value="irld-22"/>
</dbReference>
<evidence type="ECO:0000256" key="1">
    <source>
        <dbReference type="SAM" id="SignalP"/>
    </source>
</evidence>
<dbReference type="OMA" id="LESIECN"/>
<dbReference type="SUPFAM" id="SSF52058">
    <property type="entry name" value="L domain-like"/>
    <property type="match status" value="2"/>
</dbReference>
<evidence type="ECO:0000313" key="5">
    <source>
        <dbReference type="WormBase" id="C17E7.10"/>
    </source>
</evidence>
<dbReference type="PANTHER" id="PTHR21662">
    <property type="entry name" value="RECEPTOR PROTEIN-TYROSINE KINASE"/>
    <property type="match status" value="1"/>
</dbReference>